<evidence type="ECO:0000256" key="1">
    <source>
        <dbReference type="ARBA" id="ARBA00004651"/>
    </source>
</evidence>
<sequence length="959" mass="107879">MALLIMILRKMIKNKWLELSLLFGLIFTVALVSSMPIYTQAILQRTLTKDLQNLQIDKGLYPGVYEYSASIGDNLTTDQKRAVFKTVDSFMAEQKNNFGMDVQIYSIERSTSHLNLKPVDPKQPMSDKVTSVDLTALTHMADHVRLVDGHFPVNKLVDGAYEVAVTDNFLNKTKMVLGNEFTATTSKALGKEVVSVRVKLVGVVAQKDPQDLYWNHKLDGYSSSFFINDQLFEDNFVTNNKFPLFFQRWFYALDYNTLKLNQVSSFINTYDDTNKYFSKYFSIYSKSAPAVDIIHTYYEKEKQLKMMLFSINVPVIILLAFYLYMVANLITDRQKTEIAVLRSRGASRLQILLGYLTEGILLGGLAFIIGPAVGLFFTKLLGASNGFLEFVQRATLDANLSRDAYQYALIAVVGSIVMTIFPAFLATRATIVDQKRQSAREIALSFWHKYYLDVLVLGVSIYGLQSFKRRMHDMMALGLNSGSFKIDPLLFVIPSLFLLGSALLALRLYPWIIRLIFWVGRKWWSSTLYMILLQVGRSTIKYQFIMVFLSLTLATGLFSASAARTINKNNEDKIRYSNGADITMKVKWDSDEPPPASSGPPGAPAAPAAPVPKVFHYIEPPFQPYSHLPGVEAAAKVFTKDDAFVEINSKSVTTRLMGIDTNEFGQVAWMRDGLMDHHFYDYLNLIASDPSAVLISRSVADELEVKVGDHINVSWTDSSVAQVNVYGIIDYWPGWNPLPAQVAKDSEVVTDKPHIIVGHLSFIQDNISQLPYDIWLKLKPDASLNAFYKTLTEKNWPVTGLNDTRQAIIKAKNEPFELAINGVMTLGFIISIFISFFGFLLYWVLSLSGRTLQFGILRAMGISFRQLIGLLLLEQLLTSGAAVLMGVLIGNLANRLFVPLFQLSFNTVTQVPPFHVVFDASDYVRLYVILGFMLVLGLVILGWMLSKIKIHQAVKLGED</sequence>
<dbReference type="AlphaFoldDB" id="A0A6B8RIW7"/>
<dbReference type="EMBL" id="CP034235">
    <property type="protein sequence ID" value="QGQ95522.1"/>
    <property type="molecule type" value="Genomic_DNA"/>
</dbReference>
<comment type="similarity">
    <text evidence="6">Belongs to the ABC-4 integral membrane protein family.</text>
</comment>
<evidence type="ECO:0000259" key="8">
    <source>
        <dbReference type="Pfam" id="PF02687"/>
    </source>
</evidence>
<evidence type="ECO:0000256" key="7">
    <source>
        <dbReference type="SAM" id="Phobius"/>
    </source>
</evidence>
<dbReference type="PANTHER" id="PTHR30572">
    <property type="entry name" value="MEMBRANE COMPONENT OF TRANSPORTER-RELATED"/>
    <property type="match status" value="1"/>
</dbReference>
<keyword evidence="10" id="KW-1185">Reference proteome</keyword>
<protein>
    <submittedName>
        <fullName evidence="9">ABC transporter permease</fullName>
    </submittedName>
</protein>
<reference evidence="10" key="1">
    <citation type="submission" date="2018-11" db="EMBL/GenBank/DDBJ databases">
        <title>Complete genome sequence of Paenibacillus sp. ML311-T8.</title>
        <authorList>
            <person name="Nam Y.-D."/>
            <person name="Kang J."/>
            <person name="Chung W.-H."/>
            <person name="Park Y.S."/>
        </authorList>
    </citation>
    <scope>NUCLEOTIDE SEQUENCE [LARGE SCALE GENOMIC DNA]</scope>
    <source>
        <strain evidence="10">ML311-T8</strain>
    </source>
</reference>
<comment type="subcellular location">
    <subcellularLocation>
        <location evidence="1">Cell membrane</location>
        <topology evidence="1">Multi-pass membrane protein</topology>
    </subcellularLocation>
</comment>
<dbReference type="InterPro" id="IPR050250">
    <property type="entry name" value="Macrolide_Exporter_MacB"/>
</dbReference>
<name>A0A6B8RIW7_9BACL</name>
<dbReference type="OrthoDB" id="51951at2"/>
<evidence type="ECO:0000313" key="10">
    <source>
        <dbReference type="Proteomes" id="UP000426246"/>
    </source>
</evidence>
<dbReference type="GO" id="GO:0022857">
    <property type="term" value="F:transmembrane transporter activity"/>
    <property type="evidence" value="ECO:0007669"/>
    <property type="project" value="TreeGrafter"/>
</dbReference>
<feature type="transmembrane region" description="Helical" evidence="7">
    <location>
        <begin position="404"/>
        <end position="429"/>
    </location>
</feature>
<feature type="transmembrane region" description="Helical" evidence="7">
    <location>
        <begin position="923"/>
        <end position="945"/>
    </location>
</feature>
<evidence type="ECO:0000256" key="5">
    <source>
        <dbReference type="ARBA" id="ARBA00023136"/>
    </source>
</evidence>
<dbReference type="Pfam" id="PF02687">
    <property type="entry name" value="FtsX"/>
    <property type="match status" value="2"/>
</dbReference>
<keyword evidence="4 7" id="KW-1133">Transmembrane helix</keyword>
<feature type="transmembrane region" description="Helical" evidence="7">
    <location>
        <begin position="450"/>
        <end position="468"/>
    </location>
</feature>
<dbReference type="Proteomes" id="UP000426246">
    <property type="component" value="Chromosome"/>
</dbReference>
<feature type="domain" description="ABC3 transporter permease C-terminal" evidence="8">
    <location>
        <begin position="828"/>
        <end position="949"/>
    </location>
</feature>
<keyword evidence="3 7" id="KW-0812">Transmembrane</keyword>
<feature type="transmembrane region" description="Helical" evidence="7">
    <location>
        <begin position="488"/>
        <end position="508"/>
    </location>
</feature>
<dbReference type="KEGG" id="ppsc:EHS13_11850"/>
<dbReference type="PANTHER" id="PTHR30572:SF4">
    <property type="entry name" value="ABC TRANSPORTER PERMEASE YTRF"/>
    <property type="match status" value="1"/>
</dbReference>
<dbReference type="InterPro" id="IPR003838">
    <property type="entry name" value="ABC3_permease_C"/>
</dbReference>
<accession>A0A6B8RIW7</accession>
<feature type="transmembrane region" description="Helical" evidence="7">
    <location>
        <begin position="306"/>
        <end position="330"/>
    </location>
</feature>
<evidence type="ECO:0000256" key="2">
    <source>
        <dbReference type="ARBA" id="ARBA00022475"/>
    </source>
</evidence>
<evidence type="ECO:0000256" key="3">
    <source>
        <dbReference type="ARBA" id="ARBA00022692"/>
    </source>
</evidence>
<evidence type="ECO:0000256" key="4">
    <source>
        <dbReference type="ARBA" id="ARBA00022989"/>
    </source>
</evidence>
<organism evidence="9 10">
    <name type="scientific">Paenibacillus psychroresistens</name>
    <dbReference type="NCBI Taxonomy" id="1778678"/>
    <lineage>
        <taxon>Bacteria</taxon>
        <taxon>Bacillati</taxon>
        <taxon>Bacillota</taxon>
        <taxon>Bacilli</taxon>
        <taxon>Bacillales</taxon>
        <taxon>Paenibacillaceae</taxon>
        <taxon>Paenibacillus</taxon>
    </lineage>
</organism>
<keyword evidence="2" id="KW-1003">Cell membrane</keyword>
<feature type="transmembrane region" description="Helical" evidence="7">
    <location>
        <begin position="351"/>
        <end position="377"/>
    </location>
</feature>
<proteinExistence type="inferred from homology"/>
<keyword evidence="5 7" id="KW-0472">Membrane</keyword>
<feature type="transmembrane region" description="Helical" evidence="7">
    <location>
        <begin position="818"/>
        <end position="845"/>
    </location>
</feature>
<evidence type="ECO:0000256" key="6">
    <source>
        <dbReference type="ARBA" id="ARBA00038076"/>
    </source>
</evidence>
<dbReference type="GO" id="GO:0005886">
    <property type="term" value="C:plasma membrane"/>
    <property type="evidence" value="ECO:0007669"/>
    <property type="project" value="UniProtKB-SubCell"/>
</dbReference>
<feature type="domain" description="ABC3 transporter permease C-terminal" evidence="8">
    <location>
        <begin position="315"/>
        <end position="428"/>
    </location>
</feature>
<evidence type="ECO:0000313" key="9">
    <source>
        <dbReference type="EMBL" id="QGQ95522.1"/>
    </source>
</evidence>
<gene>
    <name evidence="9" type="ORF">EHS13_11850</name>
</gene>
<feature type="transmembrane region" description="Helical" evidence="7">
    <location>
        <begin position="542"/>
        <end position="563"/>
    </location>
</feature>
<dbReference type="RefSeq" id="WP_155700559.1">
    <property type="nucleotide sequence ID" value="NZ_CP034235.1"/>
</dbReference>